<dbReference type="CDD" id="cd02966">
    <property type="entry name" value="TlpA_like_family"/>
    <property type="match status" value="1"/>
</dbReference>
<dbReference type="Proteomes" id="UP001220610">
    <property type="component" value="Chromosome"/>
</dbReference>
<dbReference type="EMBL" id="CP119311">
    <property type="protein sequence ID" value="WEK33639.1"/>
    <property type="molecule type" value="Genomic_DNA"/>
</dbReference>
<keyword evidence="2" id="KW-0732">Signal</keyword>
<evidence type="ECO:0000256" key="1">
    <source>
        <dbReference type="ARBA" id="ARBA00023284"/>
    </source>
</evidence>
<sequence length="506" mass="57143">MHYACRLCFVLFVGWIAPAVYGQSGFQVTVVCPSIQEDSLFLSMKDAFSREQGSWTGARAEAGGIYHFKVQTTRAYGYFSLLEESPAGYAYADQYRAIPFLIDYCWQAGDSITILVDRRYPDKPRTYHEPYDFTRSFSGTGAAKLRLKEALQHAADTRTGPERPFWEDSTQRSHYDPNLVKLQACLLVLDQYRDSVPDFIYQLHRAKIVTTCYSIGSYFYRLRLGYAATVGKPAARARFLDAYRMSMAARYSLAVDSNWLPASNSYLHFLYGKINFENYLRTGTDDPDADLKTIAAGYSGALRDRLLLQVIRADKGTRHFDTLYDWVARMAKDPYTRKELAAIRGRLPGQPAFEFALPDTNGTIHRLADYKGRTIMVDVWFTGCGACEYVYKNVLKPAKELLQDHKDILFLSICIDTGKKTWLKSIRSGSYTSAKALNLYTAGKGSDQELLRYYGINAYPTLFIIRPDGTMHRFYENRTAADLASPEILAEVLKATAGAGAHALAQ</sequence>
<dbReference type="SUPFAM" id="SSF52833">
    <property type="entry name" value="Thioredoxin-like"/>
    <property type="match status" value="1"/>
</dbReference>
<protein>
    <submittedName>
        <fullName evidence="4">TlpA disulfide reductase family protein</fullName>
    </submittedName>
</protein>
<dbReference type="InterPro" id="IPR050553">
    <property type="entry name" value="Thioredoxin_ResA/DsbE_sf"/>
</dbReference>
<evidence type="ECO:0000313" key="4">
    <source>
        <dbReference type="EMBL" id="WEK33639.1"/>
    </source>
</evidence>
<dbReference type="InterPro" id="IPR036249">
    <property type="entry name" value="Thioredoxin-like_sf"/>
</dbReference>
<evidence type="ECO:0000313" key="5">
    <source>
        <dbReference type="Proteomes" id="UP001220610"/>
    </source>
</evidence>
<name>A0AAJ5WM67_9BACT</name>
<feature type="signal peptide" evidence="2">
    <location>
        <begin position="1"/>
        <end position="22"/>
    </location>
</feature>
<feature type="domain" description="Thioredoxin" evidence="3">
    <location>
        <begin position="346"/>
        <end position="498"/>
    </location>
</feature>
<dbReference type="PROSITE" id="PS00194">
    <property type="entry name" value="THIOREDOXIN_1"/>
    <property type="match status" value="1"/>
</dbReference>
<proteinExistence type="predicted"/>
<dbReference type="Pfam" id="PF00578">
    <property type="entry name" value="AhpC-TSA"/>
    <property type="match status" value="1"/>
</dbReference>
<keyword evidence="1" id="KW-0676">Redox-active center</keyword>
<dbReference type="PROSITE" id="PS51352">
    <property type="entry name" value="THIOREDOXIN_2"/>
    <property type="match status" value="1"/>
</dbReference>
<dbReference type="GO" id="GO:0016491">
    <property type="term" value="F:oxidoreductase activity"/>
    <property type="evidence" value="ECO:0007669"/>
    <property type="project" value="InterPro"/>
</dbReference>
<dbReference type="GO" id="GO:0016209">
    <property type="term" value="F:antioxidant activity"/>
    <property type="evidence" value="ECO:0007669"/>
    <property type="project" value="InterPro"/>
</dbReference>
<dbReference type="InterPro" id="IPR000866">
    <property type="entry name" value="AhpC/TSA"/>
</dbReference>
<dbReference type="InterPro" id="IPR017937">
    <property type="entry name" value="Thioredoxin_CS"/>
</dbReference>
<feature type="chain" id="PRO_5042464740" evidence="2">
    <location>
        <begin position="23"/>
        <end position="506"/>
    </location>
</feature>
<gene>
    <name evidence="4" type="ORF">P0Y53_14195</name>
</gene>
<dbReference type="PANTHER" id="PTHR42852:SF13">
    <property type="entry name" value="PROTEIN DIPZ"/>
    <property type="match status" value="1"/>
</dbReference>
<dbReference type="InterPro" id="IPR013766">
    <property type="entry name" value="Thioredoxin_domain"/>
</dbReference>
<dbReference type="AlphaFoldDB" id="A0AAJ5WM67"/>
<evidence type="ECO:0000256" key="2">
    <source>
        <dbReference type="SAM" id="SignalP"/>
    </source>
</evidence>
<organism evidence="4 5">
    <name type="scientific">Candidatus Pseudobacter hemicellulosilyticus</name>
    <dbReference type="NCBI Taxonomy" id="3121375"/>
    <lineage>
        <taxon>Bacteria</taxon>
        <taxon>Pseudomonadati</taxon>
        <taxon>Bacteroidota</taxon>
        <taxon>Chitinophagia</taxon>
        <taxon>Chitinophagales</taxon>
        <taxon>Chitinophagaceae</taxon>
        <taxon>Pseudobacter</taxon>
    </lineage>
</organism>
<evidence type="ECO:0000259" key="3">
    <source>
        <dbReference type="PROSITE" id="PS51352"/>
    </source>
</evidence>
<dbReference type="PANTHER" id="PTHR42852">
    <property type="entry name" value="THIOL:DISULFIDE INTERCHANGE PROTEIN DSBE"/>
    <property type="match status" value="1"/>
</dbReference>
<accession>A0AAJ5WM67</accession>
<reference evidence="4" key="1">
    <citation type="submission" date="2023-03" db="EMBL/GenBank/DDBJ databases">
        <title>Andean soil-derived lignocellulolytic bacterial consortium as a source of novel taxa and putative plastic-active enzymes.</title>
        <authorList>
            <person name="Diaz-Garcia L."/>
            <person name="Chuvochina M."/>
            <person name="Feuerriegel G."/>
            <person name="Bunk B."/>
            <person name="Sproer C."/>
            <person name="Streit W.R."/>
            <person name="Rodriguez L.M."/>
            <person name="Overmann J."/>
            <person name="Jimenez D.J."/>
        </authorList>
    </citation>
    <scope>NUCLEOTIDE SEQUENCE</scope>
    <source>
        <strain evidence="4">MAG 7</strain>
    </source>
</reference>
<dbReference type="Gene3D" id="3.40.30.10">
    <property type="entry name" value="Glutaredoxin"/>
    <property type="match status" value="1"/>
</dbReference>